<keyword evidence="3" id="KW-1185">Reference proteome</keyword>
<accession>A0ABS5VKD6</accession>
<gene>
    <name evidence="2" type="ORF">KK060_01030</name>
</gene>
<dbReference type="InterPro" id="IPR010321">
    <property type="entry name" value="DUF922"/>
</dbReference>
<protein>
    <submittedName>
        <fullName evidence="2">DUF922 domain-containing protein</fullName>
    </submittedName>
</protein>
<name>A0ABS5VKD6_9BACT</name>
<dbReference type="EMBL" id="JAHESD010000002">
    <property type="protein sequence ID" value="MBT1701841.1"/>
    <property type="molecule type" value="Genomic_DNA"/>
</dbReference>
<dbReference type="RefSeq" id="WP_254151541.1">
    <property type="nucleotide sequence ID" value="NZ_JAHESD010000002.1"/>
</dbReference>
<feature type="coiled-coil region" evidence="1">
    <location>
        <begin position="102"/>
        <end position="129"/>
    </location>
</feature>
<sequence length="205" mass="23918">MKVSGLVLFLLFVNNCFCFSQSSEGRSNLLEWNEYYELTWEDFKGKRADEAKGDAGTAVIIKAKPYYVKNKVRYDVIAYFDRNKSWATDKSLSLLAHEKLHFDIAELYARRIRKQIEELEKKNVNDIKTYNAAINLLLEESNEVDQKYDLETLHGALSKKQTLWEKKIKGELQLLKMFKKRKSVIKISGVLNQEGQVYEAKEKYG</sequence>
<evidence type="ECO:0000313" key="3">
    <source>
        <dbReference type="Proteomes" id="UP000772618"/>
    </source>
</evidence>
<proteinExistence type="predicted"/>
<comment type="caution">
    <text evidence="2">The sequence shown here is derived from an EMBL/GenBank/DDBJ whole genome shotgun (WGS) entry which is preliminary data.</text>
</comment>
<reference evidence="2 3" key="1">
    <citation type="submission" date="2021-05" db="EMBL/GenBank/DDBJ databases">
        <title>A Polyphasic approach of four new species of the genus Ohtaekwangia: Ohtaekwangia histidinii sp. nov., Ohtaekwangia cretensis sp. nov., Ohtaekwangia indiensis sp. nov., Ohtaekwangia reichenbachii sp. nov. from diverse environment.</title>
        <authorList>
            <person name="Octaviana S."/>
        </authorList>
    </citation>
    <scope>NUCLEOTIDE SEQUENCE [LARGE SCALE GENOMIC DNA]</scope>
    <source>
        <strain evidence="2 3">PWU20</strain>
    </source>
</reference>
<dbReference type="Proteomes" id="UP000772618">
    <property type="component" value="Unassembled WGS sequence"/>
</dbReference>
<keyword evidence="1" id="KW-0175">Coiled coil</keyword>
<organism evidence="2 3">
    <name type="scientific">Chryseosolibacter indicus</name>
    <dbReference type="NCBI Taxonomy" id="2782351"/>
    <lineage>
        <taxon>Bacteria</taxon>
        <taxon>Pseudomonadati</taxon>
        <taxon>Bacteroidota</taxon>
        <taxon>Cytophagia</taxon>
        <taxon>Cytophagales</taxon>
        <taxon>Chryseotaleaceae</taxon>
        <taxon>Chryseosolibacter</taxon>
    </lineage>
</organism>
<evidence type="ECO:0000313" key="2">
    <source>
        <dbReference type="EMBL" id="MBT1701841.1"/>
    </source>
</evidence>
<evidence type="ECO:0000256" key="1">
    <source>
        <dbReference type="SAM" id="Coils"/>
    </source>
</evidence>
<dbReference type="Pfam" id="PF06037">
    <property type="entry name" value="DUF922"/>
    <property type="match status" value="1"/>
</dbReference>